<keyword evidence="3" id="KW-0969">Cilium</keyword>
<dbReference type="EMBL" id="LAQJ01000213">
    <property type="protein sequence ID" value="KKO19136.1"/>
    <property type="molecule type" value="Genomic_DNA"/>
</dbReference>
<dbReference type="AlphaFoldDB" id="A0A0M2UVZ5"/>
<dbReference type="PANTHER" id="PTHR37533:SF2">
    <property type="entry name" value="FLAGELLAR HOOK-LENGTH CONTROL PROTEIN"/>
    <property type="match status" value="1"/>
</dbReference>
<keyword evidence="3" id="KW-0282">Flagellum</keyword>
<accession>A0A0M2UVZ5</accession>
<dbReference type="InterPro" id="IPR021136">
    <property type="entry name" value="Flagellar_hook_control-like_C"/>
</dbReference>
<feature type="compositionally biased region" description="Basic and acidic residues" evidence="1">
    <location>
        <begin position="86"/>
        <end position="95"/>
    </location>
</feature>
<keyword evidence="3" id="KW-0966">Cell projection</keyword>
<name>A0A0M2UVZ5_9BACT</name>
<evidence type="ECO:0000313" key="3">
    <source>
        <dbReference type="EMBL" id="KKO19136.1"/>
    </source>
</evidence>
<dbReference type="Pfam" id="PF02120">
    <property type="entry name" value="Flg_hook"/>
    <property type="match status" value="1"/>
</dbReference>
<organism evidence="3 4">
    <name type="scientific">Candidatus Brocadia fulgida</name>
    <dbReference type="NCBI Taxonomy" id="380242"/>
    <lineage>
        <taxon>Bacteria</taxon>
        <taxon>Pseudomonadati</taxon>
        <taxon>Planctomycetota</taxon>
        <taxon>Candidatus Brocadiia</taxon>
        <taxon>Candidatus Brocadiales</taxon>
        <taxon>Candidatus Brocadiaceae</taxon>
        <taxon>Candidatus Brocadia</taxon>
    </lineage>
</organism>
<dbReference type="InterPro" id="IPR038610">
    <property type="entry name" value="FliK-like_C_sf"/>
</dbReference>
<evidence type="ECO:0000256" key="1">
    <source>
        <dbReference type="SAM" id="MobiDB-lite"/>
    </source>
</evidence>
<dbReference type="InterPro" id="IPR052563">
    <property type="entry name" value="FliK"/>
</dbReference>
<keyword evidence="4" id="KW-1185">Reference proteome</keyword>
<feature type="domain" description="Flagellar hook-length control protein-like C-terminal" evidence="2">
    <location>
        <begin position="468"/>
        <end position="541"/>
    </location>
</feature>
<feature type="region of interest" description="Disordered" evidence="1">
    <location>
        <begin position="550"/>
        <end position="584"/>
    </location>
</feature>
<comment type="caution">
    <text evidence="3">The sequence shown here is derived from an EMBL/GenBank/DDBJ whole genome shotgun (WGS) entry which is preliminary data.</text>
</comment>
<feature type="compositionally biased region" description="Polar residues" evidence="1">
    <location>
        <begin position="552"/>
        <end position="568"/>
    </location>
</feature>
<sequence length="598" mass="65600">MPDRVLEQCRGYDLLENLSIKNRTATNHDGLQVSDIRALRSDAEDEEWGEEEIIPFLDLLQKQGIDPKVQARHDLKKAKGSASTSHRGESFQENEKAEYPLEIPGTSIQGIPYMGKNSDASPSSIEIFNDFSTVTQKSQIGVEQNYSRNQMVNTSHPATLLLTSFRGLEGGSHDPTQKQLLGITKVDANTRLNVDSYFISPGGNNNFATYSLFPGNRPKGGVQQDEEAFMINDSGIFSKTEPTSGNLATEITRKQSDTGEGSLFKDHHTLLNTGQAIFDATQASGFPGSDTNEINVRELPAPFRSQSQHVSPENTNTPFVPEVNVLTNMAEKQMKNEVSQINGDTAPQQNSYAGRQADKEGDLAGNFSQGHGNTSHAFLGAQAQKSFTRRFLAVDAQSVANGTQTSITNSLQNTETITGIWPKQGSPADALINSEIHAFHSSISAGEGHLHGSIMEQLIQKFNLVSHGDRSEIKLHLTPPELGSIKIHFTDENDEISAQLFVEDAEVKAAIENNVHRLKESMAASGLEIQKMEVFIQNAKTDKEKFSENFETKNQQQYQAKSQGSSNRDQGERENDTGGARKKGFGGTAKNLLVDYII</sequence>
<proteinExistence type="predicted"/>
<evidence type="ECO:0000259" key="2">
    <source>
        <dbReference type="Pfam" id="PF02120"/>
    </source>
</evidence>
<feature type="region of interest" description="Disordered" evidence="1">
    <location>
        <begin position="76"/>
        <end position="95"/>
    </location>
</feature>
<dbReference type="CDD" id="cd17470">
    <property type="entry name" value="T3SS_Flik_C"/>
    <property type="match status" value="1"/>
</dbReference>
<dbReference type="Gene3D" id="3.30.750.140">
    <property type="match status" value="1"/>
</dbReference>
<dbReference type="Proteomes" id="UP000034954">
    <property type="component" value="Unassembled WGS sequence"/>
</dbReference>
<protein>
    <submittedName>
        <fullName evidence="3">Flagellar hook-length control protein</fullName>
    </submittedName>
</protein>
<reference evidence="3 4" key="1">
    <citation type="journal article" date="2013" name="BMC Microbiol.">
        <title>Identification of the type II cytochrome c maturation pathway in anammox bacteria by comparative genomics.</title>
        <authorList>
            <person name="Ferousi C."/>
            <person name="Speth D.R."/>
            <person name="Reimann J."/>
            <person name="Op den Camp H.J."/>
            <person name="Allen J.W."/>
            <person name="Keltjens J.T."/>
            <person name="Jetten M.S."/>
        </authorList>
    </citation>
    <scope>NUCLEOTIDE SEQUENCE [LARGE SCALE GENOMIC DNA]</scope>
    <source>
        <strain evidence="3">RU1</strain>
    </source>
</reference>
<gene>
    <name evidence="3" type="primary">fliK</name>
    <name evidence="3" type="ORF">BROFUL_02119</name>
</gene>
<dbReference type="PANTHER" id="PTHR37533">
    <property type="entry name" value="FLAGELLAR HOOK-LENGTH CONTROL PROTEIN"/>
    <property type="match status" value="1"/>
</dbReference>
<evidence type="ECO:0000313" key="4">
    <source>
        <dbReference type="Proteomes" id="UP000034954"/>
    </source>
</evidence>